<evidence type="ECO:0000256" key="1">
    <source>
        <dbReference type="SAM" id="MobiDB-lite"/>
    </source>
</evidence>
<dbReference type="AlphaFoldDB" id="A0A8R1IUE4"/>
<keyword evidence="3" id="KW-1185">Reference proteome</keyword>
<sequence length="159" mass="16738">MKISRLKMCKNEDGRKGALERQNTYYFLASGLGLASGANTNVTGNGFVNIDGDALNGNSSMTAYGGGDGSSAADTKAVLDLEEDGVRSDESISGSVNAVGDNTNVRSTSLSNKEDGFETLTNMQHVKSSGSRASSVSASSTAILKRKKRFAILLRIFKQ</sequence>
<proteinExistence type="predicted"/>
<reference evidence="2" key="2">
    <citation type="submission" date="2022-06" db="UniProtKB">
        <authorList>
            <consortium name="EnsemblMetazoa"/>
        </authorList>
    </citation>
    <scope>IDENTIFICATION</scope>
    <source>
        <strain evidence="2">DF5081</strain>
    </source>
</reference>
<organism evidence="2 3">
    <name type="scientific">Caenorhabditis japonica</name>
    <dbReference type="NCBI Taxonomy" id="281687"/>
    <lineage>
        <taxon>Eukaryota</taxon>
        <taxon>Metazoa</taxon>
        <taxon>Ecdysozoa</taxon>
        <taxon>Nematoda</taxon>
        <taxon>Chromadorea</taxon>
        <taxon>Rhabditida</taxon>
        <taxon>Rhabditina</taxon>
        <taxon>Rhabditomorpha</taxon>
        <taxon>Rhabditoidea</taxon>
        <taxon>Rhabditidae</taxon>
        <taxon>Peloderinae</taxon>
        <taxon>Caenorhabditis</taxon>
    </lineage>
</organism>
<reference evidence="3" key="1">
    <citation type="submission" date="2010-08" db="EMBL/GenBank/DDBJ databases">
        <authorList>
            <consortium name="Caenorhabditis japonica Sequencing Consortium"/>
            <person name="Wilson R.K."/>
        </authorList>
    </citation>
    <scope>NUCLEOTIDE SEQUENCE [LARGE SCALE GENOMIC DNA]</scope>
    <source>
        <strain evidence="3">DF5081</strain>
    </source>
</reference>
<dbReference type="EnsemblMetazoa" id="CJA41910.1">
    <property type="protein sequence ID" value="CJA41910.1"/>
    <property type="gene ID" value="WBGene00217758"/>
</dbReference>
<protein>
    <submittedName>
        <fullName evidence="2">Uncharacterized protein</fullName>
    </submittedName>
</protein>
<feature type="region of interest" description="Disordered" evidence="1">
    <location>
        <begin position="90"/>
        <end position="110"/>
    </location>
</feature>
<evidence type="ECO:0000313" key="3">
    <source>
        <dbReference type="Proteomes" id="UP000005237"/>
    </source>
</evidence>
<name>A0A8R1IUE4_CAEJA</name>
<dbReference type="Proteomes" id="UP000005237">
    <property type="component" value="Unassembled WGS sequence"/>
</dbReference>
<accession>A0A8R1IUE4</accession>
<evidence type="ECO:0000313" key="2">
    <source>
        <dbReference type="EnsemblMetazoa" id="CJA41910.1"/>
    </source>
</evidence>
<feature type="compositionally biased region" description="Polar residues" evidence="1">
    <location>
        <begin position="91"/>
        <end position="110"/>
    </location>
</feature>